<gene>
    <name evidence="13" type="primary">folP</name>
    <name evidence="13" type="ordered locus">CSE_04190</name>
</gene>
<dbReference type="InterPro" id="IPR045031">
    <property type="entry name" value="DHP_synth-like"/>
</dbReference>
<dbReference type="PROSITE" id="PS50972">
    <property type="entry name" value="PTERIN_BINDING"/>
    <property type="match status" value="1"/>
</dbReference>
<dbReference type="Pfam" id="PF00809">
    <property type="entry name" value="Pterin_bind"/>
    <property type="match status" value="1"/>
</dbReference>
<dbReference type="FunFam" id="3.20.20.20:FF:000006">
    <property type="entry name" value="Dihydropteroate synthase"/>
    <property type="match status" value="1"/>
</dbReference>
<comment type="pathway">
    <text evidence="3">Cofactor biosynthesis; tetrahydrofolate biosynthesis; 7,8-dihydrofolate from 2-amino-4-hydroxy-6-hydroxymethyl-7,8-dihydropteridine diphosphate and 4-aminobenzoate: step 1/2.</text>
</comment>
<evidence type="ECO:0000256" key="9">
    <source>
        <dbReference type="ARBA" id="ARBA00022842"/>
    </source>
</evidence>
<dbReference type="KEGG" id="cex:CSE_04190"/>
<dbReference type="OrthoDB" id="9811744at2"/>
<evidence type="ECO:0000259" key="12">
    <source>
        <dbReference type="PROSITE" id="PS50972"/>
    </source>
</evidence>
<dbReference type="GO" id="GO:0046872">
    <property type="term" value="F:metal ion binding"/>
    <property type="evidence" value="ECO:0007669"/>
    <property type="project" value="UniProtKB-KW"/>
</dbReference>
<reference evidence="13 14" key="1">
    <citation type="submission" date="2011-01" db="EMBL/GenBank/DDBJ databases">
        <title>Whole genome sequence of Caldisericum exile AZM16c01.</title>
        <authorList>
            <person name="Narita-Yamada S."/>
            <person name="Kawakoshi A."/>
            <person name="Nakamura S."/>
            <person name="Sasagawa M."/>
            <person name="Fukada J."/>
            <person name="Sekine M."/>
            <person name="Kato Y."/>
            <person name="Fukai R."/>
            <person name="Sasaki K."/>
            <person name="Hanamaki A."/>
            <person name="Narita H."/>
            <person name="Konno Y."/>
            <person name="Mori K."/>
            <person name="Yamazaki S."/>
            <person name="Suzuki K."/>
            <person name="Fujita N."/>
        </authorList>
    </citation>
    <scope>NUCLEOTIDE SEQUENCE [LARGE SCALE GENOMIC DNA]</scope>
    <source>
        <strain evidence="14">DSM 21853 / NBRC 104410 / AZM16c01</strain>
    </source>
</reference>
<dbReference type="InterPro" id="IPR006390">
    <property type="entry name" value="DHP_synth_dom"/>
</dbReference>
<keyword evidence="7 13" id="KW-0808">Transferase</keyword>
<dbReference type="AlphaFoldDB" id="A0A7U6GDV8"/>
<dbReference type="PANTHER" id="PTHR20941:SF1">
    <property type="entry name" value="FOLIC ACID SYNTHESIS PROTEIN FOL1"/>
    <property type="match status" value="1"/>
</dbReference>
<protein>
    <recommendedName>
        <fullName evidence="6">Dihydropteroate synthase</fullName>
        <ecNumber evidence="5">2.5.1.15</ecNumber>
    </recommendedName>
    <alternativeName>
        <fullName evidence="11">Dihydropteroate pyrophosphorylase</fullName>
    </alternativeName>
</protein>
<comment type="cofactor">
    <cofactor evidence="2">
        <name>Mg(2+)</name>
        <dbReference type="ChEBI" id="CHEBI:18420"/>
    </cofactor>
</comment>
<keyword evidence="10" id="KW-0289">Folate biosynthesis</keyword>
<accession>A0A7U6GDV8</accession>
<dbReference type="PROSITE" id="PS00793">
    <property type="entry name" value="DHPS_2"/>
    <property type="match status" value="1"/>
</dbReference>
<comment type="similarity">
    <text evidence="4">Belongs to the DHPS family.</text>
</comment>
<dbReference type="InterPro" id="IPR000489">
    <property type="entry name" value="Pterin-binding_dom"/>
</dbReference>
<evidence type="ECO:0000256" key="5">
    <source>
        <dbReference type="ARBA" id="ARBA00012458"/>
    </source>
</evidence>
<dbReference type="InterPro" id="IPR011005">
    <property type="entry name" value="Dihydropteroate_synth-like_sf"/>
</dbReference>
<dbReference type="EMBL" id="AP012051">
    <property type="protein sequence ID" value="BAL80545.1"/>
    <property type="molecule type" value="Genomic_DNA"/>
</dbReference>
<dbReference type="EC" id="2.5.1.15" evidence="5"/>
<dbReference type="PROSITE" id="PS00792">
    <property type="entry name" value="DHPS_1"/>
    <property type="match status" value="1"/>
</dbReference>
<dbReference type="SUPFAM" id="SSF51717">
    <property type="entry name" value="Dihydropteroate synthetase-like"/>
    <property type="match status" value="1"/>
</dbReference>
<evidence type="ECO:0000313" key="13">
    <source>
        <dbReference type="EMBL" id="BAL80545.1"/>
    </source>
</evidence>
<keyword evidence="14" id="KW-1185">Reference proteome</keyword>
<keyword evidence="8" id="KW-0479">Metal-binding</keyword>
<evidence type="ECO:0000256" key="8">
    <source>
        <dbReference type="ARBA" id="ARBA00022723"/>
    </source>
</evidence>
<feature type="domain" description="Pterin-binding" evidence="12">
    <location>
        <begin position="133"/>
        <end position="386"/>
    </location>
</feature>
<dbReference type="GO" id="GO:0046656">
    <property type="term" value="P:folic acid biosynthetic process"/>
    <property type="evidence" value="ECO:0007669"/>
    <property type="project" value="UniProtKB-KW"/>
</dbReference>
<evidence type="ECO:0000313" key="14">
    <source>
        <dbReference type="Proteomes" id="UP000004793"/>
    </source>
</evidence>
<sequence>MIVRKIDFSYFECELEKVKVDSLVHNLFKEKSELILFKIYDLDARGANILKQEFLSAGGDVALSRDVASFRVEKSDAILIGTKKVYRKVLEKLAFMPYFGLRDVRVSLEKYLESTPLPIFEIRGRQFDFNSEKLIMGILNVTPDSFSDGGKFLNIDDALKHAEQMVKEGADIIDVGGESTRPYSESVPLDEELRRVIPVIVAIRKEFQTIPISIDTYKSKVAEEAINAGADIINDISGLRFDPLMIDVAKRYNVPVVIMHIKGTPKDMQKNPVYEDLMRELLQYFEERITFLNSVGIDKIVIDPGIGFGKTREHNLEILNKLQEFTIFGKPVLVGLSRKSFIGLTLDNRPVEERLYGTLASNMFALLKGASILRVHDVLPHKDMIRMYKAIVSEGR</sequence>
<evidence type="ECO:0000256" key="3">
    <source>
        <dbReference type="ARBA" id="ARBA00004763"/>
    </source>
</evidence>
<evidence type="ECO:0000256" key="1">
    <source>
        <dbReference type="ARBA" id="ARBA00000012"/>
    </source>
</evidence>
<evidence type="ECO:0000256" key="11">
    <source>
        <dbReference type="ARBA" id="ARBA00030193"/>
    </source>
</evidence>
<proteinExistence type="inferred from homology"/>
<dbReference type="PANTHER" id="PTHR20941">
    <property type="entry name" value="FOLATE SYNTHESIS PROTEINS"/>
    <property type="match status" value="1"/>
</dbReference>
<organism evidence="13 14">
    <name type="scientific">Caldisericum exile (strain DSM 21853 / NBRC 104410 / AZM16c01)</name>
    <dbReference type="NCBI Taxonomy" id="511051"/>
    <lineage>
        <taxon>Bacteria</taxon>
        <taxon>Pseudomonadati</taxon>
        <taxon>Caldisericota/Cryosericota group</taxon>
        <taxon>Caldisericota</taxon>
        <taxon>Caldisericia</taxon>
        <taxon>Caldisericales</taxon>
        <taxon>Caldisericaceae</taxon>
        <taxon>Caldisericum</taxon>
    </lineage>
</organism>
<comment type="catalytic activity">
    <reaction evidence="1">
        <text>(7,8-dihydropterin-6-yl)methyl diphosphate + 4-aminobenzoate = 7,8-dihydropteroate + diphosphate</text>
        <dbReference type="Rhea" id="RHEA:19949"/>
        <dbReference type="ChEBI" id="CHEBI:17836"/>
        <dbReference type="ChEBI" id="CHEBI:17839"/>
        <dbReference type="ChEBI" id="CHEBI:33019"/>
        <dbReference type="ChEBI" id="CHEBI:72950"/>
        <dbReference type="EC" id="2.5.1.15"/>
    </reaction>
</comment>
<dbReference type="Proteomes" id="UP000004793">
    <property type="component" value="Chromosome"/>
</dbReference>
<dbReference type="GO" id="GO:0046654">
    <property type="term" value="P:tetrahydrofolate biosynthetic process"/>
    <property type="evidence" value="ECO:0007669"/>
    <property type="project" value="TreeGrafter"/>
</dbReference>
<evidence type="ECO:0000256" key="10">
    <source>
        <dbReference type="ARBA" id="ARBA00022909"/>
    </source>
</evidence>
<dbReference type="Gene3D" id="3.20.20.20">
    <property type="entry name" value="Dihydropteroate synthase-like"/>
    <property type="match status" value="1"/>
</dbReference>
<dbReference type="GO" id="GO:0004156">
    <property type="term" value="F:dihydropteroate synthase activity"/>
    <property type="evidence" value="ECO:0007669"/>
    <property type="project" value="UniProtKB-EC"/>
</dbReference>
<dbReference type="NCBIfam" id="TIGR01496">
    <property type="entry name" value="DHPS"/>
    <property type="match status" value="1"/>
</dbReference>
<evidence type="ECO:0000256" key="6">
    <source>
        <dbReference type="ARBA" id="ARBA00016919"/>
    </source>
</evidence>
<dbReference type="RefSeq" id="WP_014452951.1">
    <property type="nucleotide sequence ID" value="NC_017096.1"/>
</dbReference>
<evidence type="ECO:0000256" key="2">
    <source>
        <dbReference type="ARBA" id="ARBA00001946"/>
    </source>
</evidence>
<evidence type="ECO:0000256" key="7">
    <source>
        <dbReference type="ARBA" id="ARBA00022679"/>
    </source>
</evidence>
<keyword evidence="9" id="KW-0460">Magnesium</keyword>
<dbReference type="GO" id="GO:0005829">
    <property type="term" value="C:cytosol"/>
    <property type="evidence" value="ECO:0007669"/>
    <property type="project" value="TreeGrafter"/>
</dbReference>
<dbReference type="CDD" id="cd00739">
    <property type="entry name" value="DHPS"/>
    <property type="match status" value="1"/>
</dbReference>
<evidence type="ECO:0000256" key="4">
    <source>
        <dbReference type="ARBA" id="ARBA00009503"/>
    </source>
</evidence>
<name>A0A7U6GDV8_CALEA</name>